<dbReference type="Proteomes" id="UP001216510">
    <property type="component" value="Chromosome"/>
</dbReference>
<dbReference type="InterPro" id="IPR021692">
    <property type="entry name" value="Tle3_C"/>
</dbReference>
<name>A0ABY8B512_9BURK</name>
<sequence>MSGQQENLVVPGNEEQWLLTSKSVAPVAIKRGMPCITILVHGVNDVGEAFANQEMGLCAGLNTRLDRTDIVSGHWELPPPPKQGEKYTAEDVHPDPDKQYFQRKPDGGRSSVIPFYWGFREESGKADTSGRHQQYVDRFGNRIDKRYGKNGGPFANATTNIPDMFGPGFDRNLTIKIADPKDGTHPLLAAPPRTYMVLAAQRLATLLRIVRKNSPEEPVNIIAHSQGCLVTLLAHAMLAKEGNGCKADTVILNNPPYSLEEPFIEKFQTGKEQQTGHAREETLRRIIADYITTNPAGNPVFSEIRTAGDGVVGPKWGATARKERDNRGKLFLYFSPDDATVGLPNIQGVGWWGVYDGMRKKLGSGFYQRLFASPVGANPNAPMIGSEPYEITLSFKMNAGITFPRTRFVNAEALEIPFRPDLGPATLPNGPIDAAIAVTNRYQKKGQVGILPSETPAQAQARWLNGDGENSYHSSIVSNPVHSEKSTAYDVCIGISSVMKDNNQDLMRFLRAVADWRTNWLGSVDDKVQDVDPSFEPPPEEVVSMLNDSSKVGPAERNVIVETYNYYCVQGSHPGQLPELTTKCTVDSLAPFVVSETVRERNDEKNALQSTYGN</sequence>
<reference evidence="3 4" key="1">
    <citation type="submission" date="2023-02" db="EMBL/GenBank/DDBJ databases">
        <title>Gemone sequence of Telluria chitinolytica ACM 3522T.</title>
        <authorList>
            <person name="Frediansyah A."/>
            <person name="Miess H."/>
            <person name="Gross H."/>
        </authorList>
    </citation>
    <scope>NUCLEOTIDE SEQUENCE [LARGE SCALE GENOMIC DNA]</scope>
    <source>
        <strain evidence="3 4">ACM 3522</strain>
    </source>
</reference>
<accession>A0ABY8B512</accession>
<feature type="domain" description="Antibacterial effector protein Tle3 C-terminal" evidence="1">
    <location>
        <begin position="446"/>
        <end position="574"/>
    </location>
</feature>
<keyword evidence="4" id="KW-1185">Reference proteome</keyword>
<feature type="domain" description="T6SS Tle3 phospholipase effector alpha/beta" evidence="2">
    <location>
        <begin position="33"/>
        <end position="354"/>
    </location>
</feature>
<evidence type="ECO:0000313" key="3">
    <source>
        <dbReference type="EMBL" id="WEF31035.1"/>
    </source>
</evidence>
<evidence type="ECO:0000259" key="1">
    <source>
        <dbReference type="Pfam" id="PF11678"/>
    </source>
</evidence>
<organism evidence="3 4">
    <name type="scientific">Pseudoduganella chitinolytica</name>
    <dbReference type="NCBI Taxonomy" id="34070"/>
    <lineage>
        <taxon>Bacteria</taxon>
        <taxon>Pseudomonadati</taxon>
        <taxon>Pseudomonadota</taxon>
        <taxon>Betaproteobacteria</taxon>
        <taxon>Burkholderiales</taxon>
        <taxon>Oxalobacteraceae</taxon>
        <taxon>Telluria group</taxon>
        <taxon>Pseudoduganella</taxon>
    </lineage>
</organism>
<dbReference type="Pfam" id="PF24322">
    <property type="entry name" value="Tle3"/>
    <property type="match status" value="1"/>
</dbReference>
<gene>
    <name evidence="3" type="ORF">PX653_16325</name>
</gene>
<dbReference type="InterPro" id="IPR029058">
    <property type="entry name" value="AB_hydrolase_fold"/>
</dbReference>
<dbReference type="SUPFAM" id="SSF53474">
    <property type="entry name" value="alpha/beta-Hydrolases"/>
    <property type="match status" value="1"/>
</dbReference>
<dbReference type="Pfam" id="PF11678">
    <property type="entry name" value="Tle3_C"/>
    <property type="match status" value="1"/>
</dbReference>
<protein>
    <submittedName>
        <fullName evidence="3">DUF3274 domain-containing protein</fullName>
    </submittedName>
</protein>
<proteinExistence type="predicted"/>
<dbReference type="Gene3D" id="3.40.50.1820">
    <property type="entry name" value="alpha/beta hydrolase"/>
    <property type="match status" value="1"/>
</dbReference>
<dbReference type="EMBL" id="CP119083">
    <property type="protein sequence ID" value="WEF31035.1"/>
    <property type="molecule type" value="Genomic_DNA"/>
</dbReference>
<evidence type="ECO:0000313" key="4">
    <source>
        <dbReference type="Proteomes" id="UP001216510"/>
    </source>
</evidence>
<dbReference type="RefSeq" id="WP_277413826.1">
    <property type="nucleotide sequence ID" value="NZ_CP119083.1"/>
</dbReference>
<dbReference type="InterPro" id="IPR056221">
    <property type="entry name" value="Tle3_ab_dom"/>
</dbReference>
<evidence type="ECO:0000259" key="2">
    <source>
        <dbReference type="Pfam" id="PF24322"/>
    </source>
</evidence>